<protein>
    <recommendedName>
        <fullName evidence="1">PilZ domain-containing protein</fullName>
    </recommendedName>
</protein>
<accession>A0A7Z7MVK8</accession>
<evidence type="ECO:0000259" key="1">
    <source>
        <dbReference type="Pfam" id="PF07238"/>
    </source>
</evidence>
<evidence type="ECO:0000313" key="2">
    <source>
        <dbReference type="EMBL" id="SMB27922.1"/>
    </source>
</evidence>
<gene>
    <name evidence="2" type="ORF">SDENCHOL_20506</name>
</gene>
<feature type="domain" description="PilZ" evidence="1">
    <location>
        <begin position="5"/>
        <end position="102"/>
    </location>
</feature>
<dbReference type="GO" id="GO:0035438">
    <property type="term" value="F:cyclic-di-GMP binding"/>
    <property type="evidence" value="ECO:0007669"/>
    <property type="project" value="InterPro"/>
</dbReference>
<sequence>MPNPRRHSLQLPLLTHAEVEFRGMNCGGVLRDVSLSGALFAFDQPPHDATFLRPCRLHLLGGNGAGTPTTTFNGLVVHVAEDMLGIKFIAVSEKERLALLHLFDHHLVEPSLLDRDLPALLKHLVSLKEGTAKNAS</sequence>
<dbReference type="Gene3D" id="2.40.10.220">
    <property type="entry name" value="predicted glycosyltransferase like domains"/>
    <property type="match status" value="1"/>
</dbReference>
<dbReference type="RefSeq" id="WP_154716996.1">
    <property type="nucleotide sequence ID" value="NZ_LT837803.1"/>
</dbReference>
<keyword evidence="3" id="KW-1185">Reference proteome</keyword>
<organism evidence="2 3">
    <name type="scientific">Sterolibacterium denitrificans</name>
    <dbReference type="NCBI Taxonomy" id="157592"/>
    <lineage>
        <taxon>Bacteria</taxon>
        <taxon>Pseudomonadati</taxon>
        <taxon>Pseudomonadota</taxon>
        <taxon>Betaproteobacteria</taxon>
        <taxon>Nitrosomonadales</taxon>
        <taxon>Sterolibacteriaceae</taxon>
        <taxon>Sterolibacterium</taxon>
    </lineage>
</organism>
<dbReference type="Pfam" id="PF07238">
    <property type="entry name" value="PilZ"/>
    <property type="match status" value="1"/>
</dbReference>
<dbReference type="EMBL" id="LT837803">
    <property type="protein sequence ID" value="SMB27922.1"/>
    <property type="molecule type" value="Genomic_DNA"/>
</dbReference>
<proteinExistence type="predicted"/>
<dbReference type="Proteomes" id="UP000242886">
    <property type="component" value="Chromosome SDENCHOL"/>
</dbReference>
<evidence type="ECO:0000313" key="3">
    <source>
        <dbReference type="Proteomes" id="UP000242886"/>
    </source>
</evidence>
<dbReference type="InterPro" id="IPR009875">
    <property type="entry name" value="PilZ_domain"/>
</dbReference>
<reference evidence="2" key="1">
    <citation type="submission" date="2017-03" db="EMBL/GenBank/DDBJ databases">
        <authorList>
            <consortium name="AG Boll"/>
        </authorList>
    </citation>
    <scope>NUCLEOTIDE SEQUENCE [LARGE SCALE GENOMIC DNA]</scope>
    <source>
        <strain evidence="2">Chol</strain>
    </source>
</reference>
<name>A0A7Z7MVK8_9PROT</name>
<dbReference type="AlphaFoldDB" id="A0A7Z7MVK8"/>
<dbReference type="SUPFAM" id="SSF141371">
    <property type="entry name" value="PilZ domain-like"/>
    <property type="match status" value="1"/>
</dbReference>